<dbReference type="EMBL" id="JPME01000010">
    <property type="protein sequence ID" value="KEZ90605.1"/>
    <property type="molecule type" value="Genomic_DNA"/>
</dbReference>
<dbReference type="RefSeq" id="WP_038279739.1">
    <property type="nucleotide sequence ID" value="NZ_JPME01000010.1"/>
</dbReference>
<sequence length="242" mass="28129">MEEYFLFLDEVKPNAFGDYFALGGYAISKTDYENILLPKLTTIKKDLMPDPNLPLHMYDMRKNRNGFEFLADNSIRTELFSRIKALIKELNISVFVSSINTKKYNKMYNGCSNDIYNISLQIILENFVHFLNENNSIGSFYIESRNSIENKFLQICYYRLLTGGTLYINSDTIIKRLSVLSFPLKSDNNIGVQLADFVPISFIRNQIGSKDQYGLYAIFEEKLYKGFENSMSQRFGFKKLLE</sequence>
<dbReference type="Proteomes" id="UP000028525">
    <property type="component" value="Unassembled WGS sequence"/>
</dbReference>
<accession>A0A084JNS1</accession>
<dbReference type="Pfam" id="PF12686">
    <property type="entry name" value="DUF3800"/>
    <property type="match status" value="1"/>
</dbReference>
<evidence type="ECO:0008006" key="3">
    <source>
        <dbReference type="Google" id="ProtNLM"/>
    </source>
</evidence>
<dbReference type="OrthoDB" id="2680392at2"/>
<name>A0A084JNS1_9FIRM</name>
<protein>
    <recommendedName>
        <fullName evidence="3">DUF3800 domain-containing protein</fullName>
    </recommendedName>
</protein>
<organism evidence="1 2">
    <name type="scientific">Lacrimispora celerecrescens</name>
    <dbReference type="NCBI Taxonomy" id="29354"/>
    <lineage>
        <taxon>Bacteria</taxon>
        <taxon>Bacillati</taxon>
        <taxon>Bacillota</taxon>
        <taxon>Clostridia</taxon>
        <taxon>Lachnospirales</taxon>
        <taxon>Lachnospiraceae</taxon>
        <taxon>Lacrimispora</taxon>
    </lineage>
</organism>
<reference evidence="1 2" key="1">
    <citation type="submission" date="2014-07" db="EMBL/GenBank/DDBJ databases">
        <title>Draft genome of Clostridium celerecrescens 152B isolated from sediments associated with methane hydrate from Krishna Godavari basin.</title>
        <authorList>
            <person name="Honkalas V.S."/>
            <person name="Dabir A.P."/>
            <person name="Arora P."/>
            <person name="Dhakephalkar P.K."/>
        </authorList>
    </citation>
    <scope>NUCLEOTIDE SEQUENCE [LARGE SCALE GENOMIC DNA]</scope>
    <source>
        <strain evidence="1 2">152B</strain>
    </source>
</reference>
<evidence type="ECO:0000313" key="1">
    <source>
        <dbReference type="EMBL" id="KEZ90605.1"/>
    </source>
</evidence>
<proteinExistence type="predicted"/>
<dbReference type="InterPro" id="IPR024524">
    <property type="entry name" value="DUF3800"/>
</dbReference>
<keyword evidence="2" id="KW-1185">Reference proteome</keyword>
<comment type="caution">
    <text evidence="1">The sequence shown here is derived from an EMBL/GenBank/DDBJ whole genome shotgun (WGS) entry which is preliminary data.</text>
</comment>
<gene>
    <name evidence="1" type="ORF">IO98_07480</name>
</gene>
<evidence type="ECO:0000313" key="2">
    <source>
        <dbReference type="Proteomes" id="UP000028525"/>
    </source>
</evidence>
<dbReference type="AlphaFoldDB" id="A0A084JNS1"/>